<dbReference type="GO" id="GO:0016586">
    <property type="term" value="C:RSC-type complex"/>
    <property type="evidence" value="ECO:0007669"/>
    <property type="project" value="InterPro"/>
</dbReference>
<dbReference type="Proteomes" id="UP000189911">
    <property type="component" value="Chromosome C"/>
</dbReference>
<dbReference type="EMBL" id="LT598446">
    <property type="protein sequence ID" value="SCU86721.1"/>
    <property type="molecule type" value="Genomic_DNA"/>
</dbReference>
<dbReference type="Gene3D" id="6.20.420.10">
    <property type="match status" value="1"/>
</dbReference>
<evidence type="ECO:0000256" key="1">
    <source>
        <dbReference type="SAM" id="MobiDB-lite"/>
    </source>
</evidence>
<feature type="compositionally biased region" description="Acidic residues" evidence="1">
    <location>
        <begin position="198"/>
        <end position="208"/>
    </location>
</feature>
<dbReference type="GO" id="GO:0006338">
    <property type="term" value="P:chromatin remodeling"/>
    <property type="evidence" value="ECO:0007669"/>
    <property type="project" value="InterPro"/>
</dbReference>
<sequence length="208" mass="23039">MQSSTLIARANNASAHTFANSNRKFWKFDWYTPLKPKQNTTASTDKTDKNDNAGEELYNFKYKTWLPSDQQAWQILDNDSDEIIDLSSYDRTRQVVQPQGSAPPNGAQKPTEGLSADDIRGAVGGQESLPGFSAPHASELEKKDSESNPDQPQPQDHTIDQEKMLGQEKAVDQEKIVDQEETVGQELPAIVDEKQSEDADGDIDLASS</sequence>
<feature type="region of interest" description="Disordered" evidence="1">
    <location>
        <begin position="94"/>
        <end position="208"/>
    </location>
</feature>
<accession>A0A1G4J9P9</accession>
<dbReference type="OrthoDB" id="4063132at2759"/>
<evidence type="ECO:0000313" key="2">
    <source>
        <dbReference type="EMBL" id="SCU86721.1"/>
    </source>
</evidence>
<feature type="compositionally biased region" description="Basic and acidic residues" evidence="1">
    <location>
        <begin position="157"/>
        <end position="178"/>
    </location>
</feature>
<dbReference type="Pfam" id="PF09510">
    <property type="entry name" value="Rtt102p"/>
    <property type="match status" value="1"/>
</dbReference>
<dbReference type="InterPro" id="IPR018304">
    <property type="entry name" value="Rtt102"/>
</dbReference>
<evidence type="ECO:0000313" key="3">
    <source>
        <dbReference type="Proteomes" id="UP000189911"/>
    </source>
</evidence>
<dbReference type="GO" id="GO:0016514">
    <property type="term" value="C:SWI/SNF complex"/>
    <property type="evidence" value="ECO:0007669"/>
    <property type="project" value="InterPro"/>
</dbReference>
<proteinExistence type="predicted"/>
<name>A0A1G4J9P9_9SACH</name>
<keyword evidence="3" id="KW-1185">Reference proteome</keyword>
<gene>
    <name evidence="2" type="ORF">LANO_0C08988G</name>
</gene>
<reference evidence="3" key="1">
    <citation type="submission" date="2016-03" db="EMBL/GenBank/DDBJ databases">
        <authorList>
            <person name="Devillers Hugo."/>
        </authorList>
    </citation>
    <scope>NUCLEOTIDE SEQUENCE [LARGE SCALE GENOMIC DNA]</scope>
</reference>
<organism evidence="2 3">
    <name type="scientific">Lachancea nothofagi CBS 11611</name>
    <dbReference type="NCBI Taxonomy" id="1266666"/>
    <lineage>
        <taxon>Eukaryota</taxon>
        <taxon>Fungi</taxon>
        <taxon>Dikarya</taxon>
        <taxon>Ascomycota</taxon>
        <taxon>Saccharomycotina</taxon>
        <taxon>Saccharomycetes</taxon>
        <taxon>Saccharomycetales</taxon>
        <taxon>Saccharomycetaceae</taxon>
        <taxon>Lachancea</taxon>
    </lineage>
</organism>
<protein>
    <submittedName>
        <fullName evidence="2">LANO_0C08988g1_1</fullName>
    </submittedName>
</protein>
<dbReference type="AlphaFoldDB" id="A0A1G4J9P9"/>